<keyword evidence="2" id="KW-1133">Transmembrane helix</keyword>
<dbReference type="Proteomes" id="UP001165085">
    <property type="component" value="Unassembled WGS sequence"/>
</dbReference>
<organism evidence="5 6">
    <name type="scientific">Triparma strigata</name>
    <dbReference type="NCBI Taxonomy" id="1606541"/>
    <lineage>
        <taxon>Eukaryota</taxon>
        <taxon>Sar</taxon>
        <taxon>Stramenopiles</taxon>
        <taxon>Ochrophyta</taxon>
        <taxon>Bolidophyceae</taxon>
        <taxon>Parmales</taxon>
        <taxon>Triparmaceae</taxon>
        <taxon>Triparma</taxon>
    </lineage>
</organism>
<dbReference type="OrthoDB" id="192699at2759"/>
<feature type="chain" id="PRO_5040751560" description="WW domain-containing protein" evidence="3">
    <location>
        <begin position="22"/>
        <end position="2061"/>
    </location>
</feature>
<feature type="transmembrane region" description="Helical" evidence="2">
    <location>
        <begin position="1472"/>
        <end position="1490"/>
    </location>
</feature>
<dbReference type="SMART" id="SM00456">
    <property type="entry name" value="WW"/>
    <property type="match status" value="1"/>
</dbReference>
<dbReference type="PROSITE" id="PS50020">
    <property type="entry name" value="WW_DOMAIN_2"/>
    <property type="match status" value="1"/>
</dbReference>
<feature type="region of interest" description="Disordered" evidence="1">
    <location>
        <begin position="1552"/>
        <end position="1571"/>
    </location>
</feature>
<feature type="signal peptide" evidence="3">
    <location>
        <begin position="1"/>
        <end position="21"/>
    </location>
</feature>
<comment type="caution">
    <text evidence="5">The sequence shown here is derived from an EMBL/GenBank/DDBJ whole genome shotgun (WGS) entry which is preliminary data.</text>
</comment>
<keyword evidence="2" id="KW-0812">Transmembrane</keyword>
<feature type="compositionally biased region" description="Polar residues" evidence="1">
    <location>
        <begin position="2008"/>
        <end position="2026"/>
    </location>
</feature>
<keyword evidence="3" id="KW-0732">Signal</keyword>
<feature type="transmembrane region" description="Helical" evidence="2">
    <location>
        <begin position="1328"/>
        <end position="1348"/>
    </location>
</feature>
<dbReference type="PANTHER" id="PTHR34730:SF1">
    <property type="entry name" value="PARAQUAT-INDUCIBLE PROTEIN A"/>
    <property type="match status" value="1"/>
</dbReference>
<dbReference type="InterPro" id="IPR007498">
    <property type="entry name" value="PqiA-like"/>
</dbReference>
<gene>
    <name evidence="5" type="ORF">TrST_g3688</name>
</gene>
<sequence length="2061" mass="229055">MLCKLFSIILLACALSTVVDGSAEKPRIRVGGARPAQRLDCFTKPNSPGGVREDLEDLGEECRPFPSDETYTKISVDDVEWQGEPPTKEEYMSEFQVADLEEHIRDRLRESITESLMGDLKATHIRDLYDTLLAKKHRELGLEPPDPEARRLADGEGDFATLNRLLNKVDIVIPDPDPIFAVNLDEATNIDIFGGFSVLSLSVWAEVKNIILSRIQIENIKFDYTKPADDSYVTIDITLEGVALVADLDWAYWFCDCYKGKECSEDTGDDAFDCSLCSYDWGPVSDYRKLPCFTDSSSDVGKRDWTKNEGCCGDQNTECTTFPGGTDSCTKGNTYTDGEYKTKCAVKSTETWLNLKPGDGSTNGVTTGSFMFQRFRFYPQYEEQELYLGAVQEGSSYSIKIIYDNSETHEGGSRKETAPITLAAKSDDFIALLKNEIAKLSNLGAEVQFLEIGHTGTDGAADGRYWVRLKSDGTMYQGAKKKNNGLPLFEVQSSATHMRQYAVRTKESNTLARGPPIENKPMPCPSDFTNANTADNACVNVVFDDLEFSGGLTATVATWIEPVIKGLLETVVETVVLQDLVINDLLLKLLNELMNDDLNKIFEPWIAGTEAGKSYNALAEQPRMMEKLAEMDGYNALEQPKHKVPLFNFTDPNNVYMNYVTSAVDGLINYEKDDNGDPINGYPVTKEDIKLNDIMESVASNSSAGLVYIKDMDITLMNGTDKFTKHHLQLTGLSIGGLNTFTLANVLNPIDDFTIENVVKLEKLSVEFDMKLELWPSTLGETVAASTNDLVTEEFHIGAMMLHDVTIDLKMLAAIDEYIAAALKAGSIFDNPVGCLPQAFHALNITYFNITAGSITEPVIADGDIIDGGTSIILNALSEFVFDSYGDMITWLLPEMAQTTVRNMLQGILESYIAEADTVCADPVASEDYVNFQTETLVQTGLKLLEDYLTEPDNTREDPYEKVNDLIRSVTDEGSFNLMDDFVYENVVPLGPGSELGIDMALFQVKIHNLDTVSKFEILNPIKPFSMRNEIDMGKQPFEDVQVEVHFNMTFSKNPNWDGNPEQRFVTNDFVLRLNMDHIRFVYTMVLQMNKQRVKSIKLRELQTFTCWYGTLDKAEIEAFAILFTQLLIGFECKTCTSPGFQLAEARSGEQKTIDEMTDGINRLLKKFTTTLMGSESTATLMRMAEEGNWVCECHTNPDITAKGPAGTQGGAAGFGHSKTGKQYEDVATCIEDVEIGYTVDNSVELSFPTDLMFAFGSLIALIIYRSCIWPLIAKCIDCSRGETRRQYFAQKKEALLEKKEEFNMYKADASLAFHPAVAPWMKISVPICLFTCIGMFFMSHTSVLASIDIRITLGGDLLNFKEFQIMMLKESLEAMWEAQVWSLFIILFGFSFLWPYIKLIGLLLCWFLPPRIMATQKRGGFISLLDLLGKWSLIDIYVFVLTMSAFLMHIYSPSGMDPLLGDNFYQADLQVTPLFGLLASMIAGVLMPATNEVMIIGHRNAMSDTQERVYEEECRKAAHPSTIEGNAPAGMATIPEGGDRDSARESSMIISGENPMATAQGRSGRSSTWFEAGTDDVQGYRKKLVDTSYSLSHHVWENRGQPDRVALKRPGRWVVGTLCIFPAFVAFVGGLATSWSFDRDGLVGILIDAGDPGADNTDYSIWNVGLILIEKEITTKFLEVFTVYFCAVCCILFAFICPILQQIAMVYIWMKPMTLKQLKVWYFVVEVLSGWATMDVFIVSIMVCLLQIGMLSAFMIPPICDFLEPLVPYGFVEDKDACCFYVNAVVGPGTLLIFFAAVMSTFTLQFIQGAAQAAIVDRENRIKGIDMTADINLGVSSKFTGFMFRVMSRMFILDISRKDEFANVIVSERSAEMWHTCKKFVPCCRTRRRRHDDGEDSFDEEEAGEGEASGSEDEGSSDFDSSDSDFDDDTSKGSSFASAPPSEAKPKPRKKSSASRRSSATRQKAKSRASSGRRSSGGGSSFRSSEMSESSLVVAPPPRDGLPPGWTEQTTDNGTYYWNFNTGVTTWEKPKWEGNVQPPPPGGERGSEGGGEGIQMRALT</sequence>
<dbReference type="SUPFAM" id="SSF51045">
    <property type="entry name" value="WW domain"/>
    <property type="match status" value="1"/>
</dbReference>
<feature type="region of interest" description="Disordered" evidence="1">
    <location>
        <begin position="1890"/>
        <end position="2061"/>
    </location>
</feature>
<evidence type="ECO:0000259" key="4">
    <source>
        <dbReference type="PROSITE" id="PS50020"/>
    </source>
</evidence>
<reference evidence="6" key="1">
    <citation type="journal article" date="2023" name="Commun. Biol.">
        <title>Genome analysis of Parmales, the sister group of diatoms, reveals the evolutionary specialization of diatoms from phago-mixotrophs to photoautotrophs.</title>
        <authorList>
            <person name="Ban H."/>
            <person name="Sato S."/>
            <person name="Yoshikawa S."/>
            <person name="Yamada K."/>
            <person name="Nakamura Y."/>
            <person name="Ichinomiya M."/>
            <person name="Sato N."/>
            <person name="Blanc-Mathieu R."/>
            <person name="Endo H."/>
            <person name="Kuwata A."/>
            <person name="Ogata H."/>
        </authorList>
    </citation>
    <scope>NUCLEOTIDE SEQUENCE [LARGE SCALE GENOMIC DNA]</scope>
    <source>
        <strain evidence="6">NIES 3701</strain>
    </source>
</reference>
<evidence type="ECO:0000256" key="2">
    <source>
        <dbReference type="SAM" id="Phobius"/>
    </source>
</evidence>
<dbReference type="InterPro" id="IPR036020">
    <property type="entry name" value="WW_dom_sf"/>
</dbReference>
<accession>A0A9W7DTZ4</accession>
<feature type="domain" description="WW" evidence="4">
    <location>
        <begin position="2001"/>
        <end position="2033"/>
    </location>
</feature>
<dbReference type="CDD" id="cd00201">
    <property type="entry name" value="WW"/>
    <property type="match status" value="1"/>
</dbReference>
<evidence type="ECO:0000313" key="6">
    <source>
        <dbReference type="Proteomes" id="UP001165085"/>
    </source>
</evidence>
<dbReference type="InterPro" id="IPR001202">
    <property type="entry name" value="WW_dom"/>
</dbReference>
<feature type="transmembrane region" description="Helical" evidence="2">
    <location>
        <begin position="1614"/>
        <end position="1633"/>
    </location>
</feature>
<feature type="transmembrane region" description="Helical" evidence="2">
    <location>
        <begin position="1381"/>
        <end position="1409"/>
    </location>
</feature>
<dbReference type="Gene3D" id="2.20.70.10">
    <property type="match status" value="1"/>
</dbReference>
<name>A0A9W7DTZ4_9STRA</name>
<dbReference type="Pfam" id="PF00397">
    <property type="entry name" value="WW"/>
    <property type="match status" value="1"/>
</dbReference>
<keyword evidence="2" id="KW-0472">Membrane</keyword>
<feature type="transmembrane region" description="Helical" evidence="2">
    <location>
        <begin position="1252"/>
        <end position="1273"/>
    </location>
</feature>
<feature type="compositionally biased region" description="Low complexity" evidence="1">
    <location>
        <begin position="1956"/>
        <end position="1975"/>
    </location>
</feature>
<feature type="compositionally biased region" description="Low complexity" evidence="1">
    <location>
        <begin position="1982"/>
        <end position="1992"/>
    </location>
</feature>
<dbReference type="PANTHER" id="PTHR34730">
    <property type="entry name" value="UNNAMED PRODUCT"/>
    <property type="match status" value="1"/>
</dbReference>
<proteinExistence type="predicted"/>
<feature type="transmembrane region" description="Helical" evidence="2">
    <location>
        <begin position="1429"/>
        <end position="1452"/>
    </location>
</feature>
<feature type="transmembrane region" description="Helical" evidence="2">
    <location>
        <begin position="1682"/>
        <end position="1709"/>
    </location>
</feature>
<feature type="compositionally biased region" description="Acidic residues" evidence="1">
    <location>
        <begin position="1895"/>
        <end position="1929"/>
    </location>
</feature>
<feature type="compositionally biased region" description="Polar residues" evidence="1">
    <location>
        <begin position="1561"/>
        <end position="1570"/>
    </location>
</feature>
<evidence type="ECO:0000313" key="5">
    <source>
        <dbReference type="EMBL" id="GMH54827.1"/>
    </source>
</evidence>
<feature type="region of interest" description="Disordered" evidence="1">
    <location>
        <begin position="1522"/>
        <end position="1545"/>
    </location>
</feature>
<evidence type="ECO:0000256" key="1">
    <source>
        <dbReference type="SAM" id="MobiDB-lite"/>
    </source>
</evidence>
<dbReference type="EMBL" id="BRXY01000030">
    <property type="protein sequence ID" value="GMH54827.1"/>
    <property type="molecule type" value="Genomic_DNA"/>
</dbReference>
<keyword evidence="6" id="KW-1185">Reference proteome</keyword>
<dbReference type="PROSITE" id="PS01159">
    <property type="entry name" value="WW_DOMAIN_1"/>
    <property type="match status" value="1"/>
</dbReference>
<feature type="transmembrane region" description="Helical" evidence="2">
    <location>
        <begin position="1721"/>
        <end position="1749"/>
    </location>
</feature>
<evidence type="ECO:0000256" key="3">
    <source>
        <dbReference type="SAM" id="SignalP"/>
    </source>
</evidence>
<protein>
    <recommendedName>
        <fullName evidence="4">WW domain-containing protein</fullName>
    </recommendedName>
</protein>
<dbReference type="Pfam" id="PF04403">
    <property type="entry name" value="PqiA"/>
    <property type="match status" value="1"/>
</dbReference>